<dbReference type="InterPro" id="IPR046348">
    <property type="entry name" value="SIS_dom_sf"/>
</dbReference>
<dbReference type="InterPro" id="IPR009057">
    <property type="entry name" value="Homeodomain-like_sf"/>
</dbReference>
<dbReference type="Gene3D" id="1.10.10.10">
    <property type="entry name" value="Winged helix-like DNA-binding domain superfamily/Winged helix DNA-binding domain"/>
    <property type="match status" value="1"/>
</dbReference>
<dbReference type="GO" id="GO:0003700">
    <property type="term" value="F:DNA-binding transcription factor activity"/>
    <property type="evidence" value="ECO:0007669"/>
    <property type="project" value="InterPro"/>
</dbReference>
<dbReference type="PROSITE" id="PS51071">
    <property type="entry name" value="HTH_RPIR"/>
    <property type="match status" value="1"/>
</dbReference>
<evidence type="ECO:0000259" key="4">
    <source>
        <dbReference type="PROSITE" id="PS51071"/>
    </source>
</evidence>
<dbReference type="SUPFAM" id="SSF46689">
    <property type="entry name" value="Homeodomain-like"/>
    <property type="match status" value="1"/>
</dbReference>
<keyword evidence="2" id="KW-0238">DNA-binding</keyword>
<feature type="domain" description="SIS" evidence="5">
    <location>
        <begin position="104"/>
        <end position="239"/>
    </location>
</feature>
<dbReference type="RefSeq" id="WP_202768857.1">
    <property type="nucleotide sequence ID" value="NZ_JAESWA010000024.1"/>
</dbReference>
<dbReference type="AlphaFoldDB" id="A0A937K5T5"/>
<protein>
    <submittedName>
        <fullName evidence="6">MurR/RpiR family transcriptional regulator</fullName>
    </submittedName>
</protein>
<dbReference type="SUPFAM" id="SSF53697">
    <property type="entry name" value="SIS domain"/>
    <property type="match status" value="1"/>
</dbReference>
<proteinExistence type="predicted"/>
<evidence type="ECO:0000256" key="3">
    <source>
        <dbReference type="ARBA" id="ARBA00023163"/>
    </source>
</evidence>
<dbReference type="PANTHER" id="PTHR30514">
    <property type="entry name" value="GLUCOKINASE"/>
    <property type="match status" value="1"/>
</dbReference>
<dbReference type="Gene3D" id="3.40.50.10490">
    <property type="entry name" value="Glucose-6-phosphate isomerase like protein, domain 1"/>
    <property type="match status" value="1"/>
</dbReference>
<evidence type="ECO:0000313" key="7">
    <source>
        <dbReference type="Proteomes" id="UP000623681"/>
    </source>
</evidence>
<keyword evidence="7" id="KW-1185">Reference proteome</keyword>
<dbReference type="InterPro" id="IPR036388">
    <property type="entry name" value="WH-like_DNA-bd_sf"/>
</dbReference>
<organism evidence="6 7">
    <name type="scientific">Clostridium paridis</name>
    <dbReference type="NCBI Taxonomy" id="2803863"/>
    <lineage>
        <taxon>Bacteria</taxon>
        <taxon>Bacillati</taxon>
        <taxon>Bacillota</taxon>
        <taxon>Clostridia</taxon>
        <taxon>Eubacteriales</taxon>
        <taxon>Clostridiaceae</taxon>
        <taxon>Clostridium</taxon>
    </lineage>
</organism>
<dbReference type="GO" id="GO:1901135">
    <property type="term" value="P:carbohydrate derivative metabolic process"/>
    <property type="evidence" value="ECO:0007669"/>
    <property type="project" value="InterPro"/>
</dbReference>
<dbReference type="InterPro" id="IPR000281">
    <property type="entry name" value="HTH_RpiR"/>
</dbReference>
<evidence type="ECO:0000256" key="1">
    <source>
        <dbReference type="ARBA" id="ARBA00023015"/>
    </source>
</evidence>
<dbReference type="GO" id="GO:0003677">
    <property type="term" value="F:DNA binding"/>
    <property type="evidence" value="ECO:0007669"/>
    <property type="project" value="UniProtKB-KW"/>
</dbReference>
<comment type="caution">
    <text evidence="6">The sequence shown here is derived from an EMBL/GenBank/DDBJ whole genome shotgun (WGS) entry which is preliminary data.</text>
</comment>
<sequence>MFSPEEIQSLNELEFLLYNYVVKNSEKVIYMRIRDLAKEVHVSTTTILRFCKKMDCNGFSEFKVKLKMFLEEQEKQILNDDKTVFLEFLNRASSKDFDELMNKACSIIHDSAEVLFIGIGNSGGIAAYGAHYFSSLNKLSSSISDPFYPVTGEVKEKSLAIVLSVSGETPTIISHASRLKSNNWKIISITNSKNSTLAQMSDVTITYYAQYQTYKYYDITTQLPVMYIIETLAKRVFNLAQNEKK</sequence>
<dbReference type="InterPro" id="IPR035472">
    <property type="entry name" value="RpiR-like_SIS"/>
</dbReference>
<dbReference type="CDD" id="cd05013">
    <property type="entry name" value="SIS_RpiR"/>
    <property type="match status" value="1"/>
</dbReference>
<evidence type="ECO:0000313" key="6">
    <source>
        <dbReference type="EMBL" id="MBL4933419.1"/>
    </source>
</evidence>
<dbReference type="PANTHER" id="PTHR30514:SF1">
    <property type="entry name" value="HTH-TYPE TRANSCRIPTIONAL REGULATOR HEXR-RELATED"/>
    <property type="match status" value="1"/>
</dbReference>
<evidence type="ECO:0000256" key="2">
    <source>
        <dbReference type="ARBA" id="ARBA00023125"/>
    </source>
</evidence>
<keyword evidence="1" id="KW-0805">Transcription regulation</keyword>
<evidence type="ECO:0000259" key="5">
    <source>
        <dbReference type="PROSITE" id="PS51464"/>
    </source>
</evidence>
<dbReference type="EMBL" id="JAESWA010000024">
    <property type="protein sequence ID" value="MBL4933419.1"/>
    <property type="molecule type" value="Genomic_DNA"/>
</dbReference>
<feature type="domain" description="HTH rpiR-type" evidence="4">
    <location>
        <begin position="1"/>
        <end position="73"/>
    </location>
</feature>
<dbReference type="InterPro" id="IPR047640">
    <property type="entry name" value="RpiR-like"/>
</dbReference>
<dbReference type="GO" id="GO:0097367">
    <property type="term" value="F:carbohydrate derivative binding"/>
    <property type="evidence" value="ECO:0007669"/>
    <property type="project" value="InterPro"/>
</dbReference>
<dbReference type="PROSITE" id="PS51464">
    <property type="entry name" value="SIS"/>
    <property type="match status" value="1"/>
</dbReference>
<dbReference type="Proteomes" id="UP000623681">
    <property type="component" value="Unassembled WGS sequence"/>
</dbReference>
<dbReference type="InterPro" id="IPR001347">
    <property type="entry name" value="SIS_dom"/>
</dbReference>
<accession>A0A937K5T5</accession>
<dbReference type="Pfam" id="PF01380">
    <property type="entry name" value="SIS"/>
    <property type="match status" value="1"/>
</dbReference>
<keyword evidence="3" id="KW-0804">Transcription</keyword>
<gene>
    <name evidence="6" type="ORF">JK634_16610</name>
</gene>
<name>A0A937K5T5_9CLOT</name>
<reference evidence="6" key="1">
    <citation type="submission" date="2021-01" db="EMBL/GenBank/DDBJ databases">
        <title>Genome public.</title>
        <authorList>
            <person name="Liu C."/>
            <person name="Sun Q."/>
        </authorList>
    </citation>
    <scope>NUCLEOTIDE SEQUENCE</scope>
    <source>
        <strain evidence="6">YIM B02565</strain>
    </source>
</reference>
<dbReference type="Pfam" id="PF01418">
    <property type="entry name" value="HTH_6"/>
    <property type="match status" value="1"/>
</dbReference>